<dbReference type="VEuPathDB" id="FungiDB:FOC4_g10009545"/>
<dbReference type="VEuPathDB" id="FungiDB:HZS61_006442"/>
<evidence type="ECO:0000259" key="1">
    <source>
        <dbReference type="Pfam" id="PF26082"/>
    </source>
</evidence>
<dbReference type="PANTHER" id="PTHR35391">
    <property type="entry name" value="C2H2-TYPE DOMAIN-CONTAINING PROTEIN-RELATED"/>
    <property type="match status" value="1"/>
</dbReference>
<dbReference type="VEuPathDB" id="FungiDB:FOMG_15885"/>
<dbReference type="VEuPathDB" id="FungiDB:FOC1_g10004398"/>
<dbReference type="InterPro" id="IPR058925">
    <property type="entry name" value="zf-C2H2_AcuF"/>
</dbReference>
<dbReference type="VEuPathDB" id="FungiDB:FOIG_13392"/>
<sequence length="584" mass="66220">MSVSLARETGAHSPTAAVSKCAQKCFESFQNCLNSASKSDKFNAPWPKLSLVRVEDQLARFQLWTANIRVFSTGRDSLDYRLRDASDIKTPVIGLLQALDFRIKTSSRILDSVRLAPDSTSIEEAIEQFVNSLEGVSREITLLHKITNTIRRASKDRQNSRAAEGFKIRDNEGNDVGPFLQEIFLRYVNDRFPVASEEIRKRLASSMVLRRKRLLYRRDRYEKAPIQLPQIASGPNISHPEPKIMTPLDDAERPAKRRIVAAPTQSVVHTTATATTLSPERFRKAAAPSVVSISKTVKLSDDDDFVFPPAPTLPFMQRYNKAKQDIEERHKQRLSTIHRYDEGVGLTTRVSGDTQGIIDAEVVRDRALAKAWDDCIEAVGEVICPYCFHMLPIREVVDELKWNHHVKNDLEPYVCLFETCHTSEHLYTHSNTWIKHMSEHALRWRCASKRHGDFVTDSRQDYLDHMKHSHSDVFTDAQLGILAEQNGRRIGPLFESCPLCGEKKANRSVTDHLVGHMRSLALKSLPSHHEDTDDLCEIGEEQDNWGSSRPYSRSTIDSASEDDFTFSFIGVPGQFPEVSFNFGD</sequence>
<reference evidence="3" key="1">
    <citation type="submission" date="2016-09" db="EMBL/GenBank/DDBJ databases">
        <authorList>
            <person name="Guldener U."/>
        </authorList>
    </citation>
    <scope>NUCLEOTIDE SEQUENCE [LARGE SCALE GENOMIC DNA]</scope>
    <source>
        <strain evidence="3">V64-1</strain>
    </source>
</reference>
<evidence type="ECO:0000313" key="3">
    <source>
        <dbReference type="Proteomes" id="UP000219369"/>
    </source>
</evidence>
<dbReference type="EMBL" id="FMJY01000009">
    <property type="protein sequence ID" value="SCO91103.1"/>
    <property type="molecule type" value="Genomic_DNA"/>
</dbReference>
<name>A0A2H3TR51_FUSOX</name>
<evidence type="ECO:0000313" key="2">
    <source>
        <dbReference type="EMBL" id="SCO91103.1"/>
    </source>
</evidence>
<dbReference type="OrthoDB" id="20872at2759"/>
<organism evidence="2 3">
    <name type="scientific">Fusarium oxysporum</name>
    <name type="common">Fusarium vascular wilt</name>
    <dbReference type="NCBI Taxonomy" id="5507"/>
    <lineage>
        <taxon>Eukaryota</taxon>
        <taxon>Fungi</taxon>
        <taxon>Dikarya</taxon>
        <taxon>Ascomycota</taxon>
        <taxon>Pezizomycotina</taxon>
        <taxon>Sordariomycetes</taxon>
        <taxon>Hypocreomycetidae</taxon>
        <taxon>Hypocreales</taxon>
        <taxon>Nectriaceae</taxon>
        <taxon>Fusarium</taxon>
        <taxon>Fusarium oxysporum species complex</taxon>
    </lineage>
</organism>
<dbReference type="Pfam" id="PF26082">
    <property type="entry name" value="zf-C2H2_AcuF"/>
    <property type="match status" value="1"/>
</dbReference>
<dbReference type="AlphaFoldDB" id="A0A2H3TR51"/>
<accession>A0A2H3TR51</accession>
<gene>
    <name evidence="2" type="ORF">FRV6_15231</name>
</gene>
<proteinExistence type="predicted"/>
<dbReference type="Proteomes" id="UP000219369">
    <property type="component" value="Unassembled WGS sequence"/>
</dbReference>
<dbReference type="PANTHER" id="PTHR35391:SF7">
    <property type="entry name" value="C2H2-TYPE DOMAIN-CONTAINING PROTEIN"/>
    <property type="match status" value="1"/>
</dbReference>
<protein>
    <recommendedName>
        <fullName evidence="1">Oxidoreductase acuF-like C2H2 type zinc-finger domain-containing protein</fullName>
    </recommendedName>
</protein>
<feature type="domain" description="Oxidoreductase acuF-like C2H2 type zinc-finger" evidence="1">
    <location>
        <begin position="381"/>
        <end position="410"/>
    </location>
</feature>
<dbReference type="VEuPathDB" id="FungiDB:FOZG_14468"/>
<dbReference type="VEuPathDB" id="FungiDB:FOXG_10175"/>